<organism evidence="2 3">
    <name type="scientific">Thermincola potens (strain JR)</name>
    <dbReference type="NCBI Taxonomy" id="635013"/>
    <lineage>
        <taxon>Bacteria</taxon>
        <taxon>Bacillati</taxon>
        <taxon>Bacillota</taxon>
        <taxon>Clostridia</taxon>
        <taxon>Eubacteriales</taxon>
        <taxon>Thermincolaceae</taxon>
        <taxon>Thermincola</taxon>
    </lineage>
</organism>
<feature type="domain" description="DUF6385" evidence="1">
    <location>
        <begin position="28"/>
        <end position="106"/>
    </location>
</feature>
<accession>D5XDH0</accession>
<keyword evidence="3" id="KW-1185">Reference proteome</keyword>
<dbReference type="KEGG" id="tjr:TherJR_0952"/>
<proteinExistence type="predicted"/>
<name>D5XDH0_THEPJ</name>
<dbReference type="HOGENOM" id="CLU_2002826_0_0_9"/>
<dbReference type="RefSeq" id="WP_013119837.1">
    <property type="nucleotide sequence ID" value="NC_014152.1"/>
</dbReference>
<evidence type="ECO:0000313" key="3">
    <source>
        <dbReference type="Proteomes" id="UP000002377"/>
    </source>
</evidence>
<dbReference type="Pfam" id="PF19912">
    <property type="entry name" value="DUF6385"/>
    <property type="match status" value="1"/>
</dbReference>
<dbReference type="AlphaFoldDB" id="D5XDH0"/>
<dbReference type="InterPro" id="IPR045965">
    <property type="entry name" value="DUF6385"/>
</dbReference>
<evidence type="ECO:0000313" key="2">
    <source>
        <dbReference type="EMBL" id="ADG81818.1"/>
    </source>
</evidence>
<reference evidence="2 3" key="1">
    <citation type="submission" date="2010-05" db="EMBL/GenBank/DDBJ databases">
        <title>Complete sequence of Thermincola sp. JR.</title>
        <authorList>
            <consortium name="US DOE Joint Genome Institute"/>
            <person name="Lucas S."/>
            <person name="Copeland A."/>
            <person name="Lapidus A."/>
            <person name="Cheng J.-F."/>
            <person name="Bruce D."/>
            <person name="Goodwin L."/>
            <person name="Pitluck S."/>
            <person name="Chertkov O."/>
            <person name="Detter J.C."/>
            <person name="Han C."/>
            <person name="Tapia R."/>
            <person name="Land M."/>
            <person name="Hauser L."/>
            <person name="Kyrpides N."/>
            <person name="Mikhailova N."/>
            <person name="Hazen T.C."/>
            <person name="Woyke T."/>
        </authorList>
    </citation>
    <scope>NUCLEOTIDE SEQUENCE [LARGE SCALE GENOMIC DNA]</scope>
    <source>
        <strain evidence="2 3">JR</strain>
    </source>
</reference>
<sequence length="124" mass="14147">MDVTFVNVKLTAFTTNNYKKLRNFKVAFAHTYSFFVFNHSYNNRAVVRLLVSPDGTVFLPDGLEIDVPPRSLITLVPNYFSKYATVGYKSKSADHPAKLTVWFQMTRPPAWKCRSVGNLPYYGA</sequence>
<protein>
    <recommendedName>
        <fullName evidence="1">DUF6385 domain-containing protein</fullName>
    </recommendedName>
</protein>
<gene>
    <name evidence="2" type="ordered locus">TherJR_0952</name>
</gene>
<evidence type="ECO:0000259" key="1">
    <source>
        <dbReference type="Pfam" id="PF19912"/>
    </source>
</evidence>
<dbReference type="EMBL" id="CP002028">
    <property type="protein sequence ID" value="ADG81818.1"/>
    <property type="molecule type" value="Genomic_DNA"/>
</dbReference>
<dbReference type="Proteomes" id="UP000002377">
    <property type="component" value="Chromosome"/>
</dbReference>